<name>A0AAE3GCU8_9PSEU</name>
<keyword evidence="1" id="KW-0862">Zinc</keyword>
<feature type="region of interest" description="Disordered" evidence="2">
    <location>
        <begin position="283"/>
        <end position="318"/>
    </location>
</feature>
<dbReference type="PANTHER" id="PTHR12993:SF11">
    <property type="entry name" value="N-ACETYLGLUCOSAMINYL-PHOSPHATIDYLINOSITOL DE-N-ACETYLASE"/>
    <property type="match status" value="1"/>
</dbReference>
<dbReference type="AlphaFoldDB" id="A0AAE3GCU8"/>
<proteinExistence type="predicted"/>
<dbReference type="InterPro" id="IPR003737">
    <property type="entry name" value="GlcNAc_PI_deacetylase-related"/>
</dbReference>
<dbReference type="Gene3D" id="3.40.50.10320">
    <property type="entry name" value="LmbE-like"/>
    <property type="match status" value="1"/>
</dbReference>
<dbReference type="GO" id="GO:0016811">
    <property type="term" value="F:hydrolase activity, acting on carbon-nitrogen (but not peptide) bonds, in linear amides"/>
    <property type="evidence" value="ECO:0007669"/>
    <property type="project" value="TreeGrafter"/>
</dbReference>
<feature type="chain" id="PRO_5042143518" evidence="3">
    <location>
        <begin position="23"/>
        <end position="318"/>
    </location>
</feature>
<evidence type="ECO:0000256" key="1">
    <source>
        <dbReference type="ARBA" id="ARBA00022833"/>
    </source>
</evidence>
<organism evidence="4 5">
    <name type="scientific">Goodfellowiella coeruleoviolacea</name>
    <dbReference type="NCBI Taxonomy" id="334858"/>
    <lineage>
        <taxon>Bacteria</taxon>
        <taxon>Bacillati</taxon>
        <taxon>Actinomycetota</taxon>
        <taxon>Actinomycetes</taxon>
        <taxon>Pseudonocardiales</taxon>
        <taxon>Pseudonocardiaceae</taxon>
        <taxon>Goodfellowiella</taxon>
    </lineage>
</organism>
<dbReference type="Pfam" id="PF02585">
    <property type="entry name" value="PIG-L"/>
    <property type="match status" value="1"/>
</dbReference>
<protein>
    <submittedName>
        <fullName evidence="4">GlcNAc-PI de-N-acetylase</fullName>
    </submittedName>
</protein>
<keyword evidence="3" id="KW-0732">Signal</keyword>
<reference evidence="4" key="1">
    <citation type="submission" date="2022-06" db="EMBL/GenBank/DDBJ databases">
        <title>Genomic Encyclopedia of Archaeal and Bacterial Type Strains, Phase II (KMG-II): from individual species to whole genera.</title>
        <authorList>
            <person name="Goeker M."/>
        </authorList>
    </citation>
    <scope>NUCLEOTIDE SEQUENCE</scope>
    <source>
        <strain evidence="4">DSM 43935</strain>
    </source>
</reference>
<evidence type="ECO:0000313" key="5">
    <source>
        <dbReference type="Proteomes" id="UP001206128"/>
    </source>
</evidence>
<feature type="signal peptide" evidence="3">
    <location>
        <begin position="1"/>
        <end position="22"/>
    </location>
</feature>
<dbReference type="GO" id="GO:0016137">
    <property type="term" value="P:glycoside metabolic process"/>
    <property type="evidence" value="ECO:0007669"/>
    <property type="project" value="UniProtKB-ARBA"/>
</dbReference>
<accession>A0AAE3GCU8</accession>
<dbReference type="PANTHER" id="PTHR12993">
    <property type="entry name" value="N-ACETYLGLUCOSAMINYL-PHOSPHATIDYLINOSITOL DE-N-ACETYLASE-RELATED"/>
    <property type="match status" value="1"/>
</dbReference>
<evidence type="ECO:0000256" key="2">
    <source>
        <dbReference type="SAM" id="MobiDB-lite"/>
    </source>
</evidence>
<dbReference type="EMBL" id="JAMTCK010000004">
    <property type="protein sequence ID" value="MCP2164907.1"/>
    <property type="molecule type" value="Genomic_DNA"/>
</dbReference>
<dbReference type="Proteomes" id="UP001206128">
    <property type="component" value="Unassembled WGS sequence"/>
</dbReference>
<evidence type="ECO:0000256" key="3">
    <source>
        <dbReference type="SAM" id="SignalP"/>
    </source>
</evidence>
<keyword evidence="5" id="KW-1185">Reference proteome</keyword>
<sequence length="318" mass="35277">MRLRSSLMATLMLVTAPLVTLAGMPTVPVARSAETKNAVVNFSAHPDDDLLFMNPDIVADIQGGKEVWTVYLTAGDVPFPAGPLNYANHRVEGELAAYARAAGVPNVWEYDPLFLSGREVSSYVLADAAVRLVFTYIHAAGPDDWTGDLERLWQDYSFVSYPIDGGDPYTHESLVEMIAELLHEAQPQLIRTQDPDAETEDHIDHAGGALFVAEADSPDGITAIRRVEYYSYPIQEMEPNVTGYLKDEKTAVWYEYRPYDDQLVEGDWDNVMDRQYTIRTFEPGTPWFPGKKLPTGRAANPDHPPAEHHRQGGPGGQG</sequence>
<dbReference type="InterPro" id="IPR024078">
    <property type="entry name" value="LmbE-like_dom_sf"/>
</dbReference>
<comment type="caution">
    <text evidence="4">The sequence shown here is derived from an EMBL/GenBank/DDBJ whole genome shotgun (WGS) entry which is preliminary data.</text>
</comment>
<dbReference type="SUPFAM" id="SSF102588">
    <property type="entry name" value="LmbE-like"/>
    <property type="match status" value="1"/>
</dbReference>
<gene>
    <name evidence="4" type="ORF">LX83_001756</name>
</gene>
<evidence type="ECO:0000313" key="4">
    <source>
        <dbReference type="EMBL" id="MCP2164907.1"/>
    </source>
</evidence>